<evidence type="ECO:0000313" key="2">
    <source>
        <dbReference type="EMBL" id="EYC14703.1"/>
    </source>
</evidence>
<reference evidence="3" key="1">
    <citation type="journal article" date="2015" name="Nat. Genet.">
        <title>The genome and transcriptome of the zoonotic hookworm Ancylostoma ceylanicum identify infection-specific gene families.</title>
        <authorList>
            <person name="Schwarz E.M."/>
            <person name="Hu Y."/>
            <person name="Antoshechkin I."/>
            <person name="Miller M.M."/>
            <person name="Sternberg P.W."/>
            <person name="Aroian R.V."/>
        </authorList>
    </citation>
    <scope>NUCLEOTIDE SEQUENCE</scope>
    <source>
        <strain evidence="3">HY135</strain>
    </source>
</reference>
<evidence type="ECO:0000313" key="3">
    <source>
        <dbReference type="Proteomes" id="UP000024635"/>
    </source>
</evidence>
<proteinExistence type="predicted"/>
<gene>
    <name evidence="2" type="primary">Acey_s0039.g111</name>
    <name evidence="2" type="synonym">ASPR-s0039.g111</name>
    <name evidence="2" type="ORF">Y032_0039g111</name>
</gene>
<sequence length="158" mass="17965">MALFSSLVFVAFCLLHIASPAQLRGEVPKCERLGADALRMEERGTLVVQLNEAMKNVELTEYSCPMESTAKFSVHIPNYERWPHSQELRHEEPSSSGYGPLVQNAIKEWAPELEKMTGSRSFGCNYETVHGKITLVCLVSRKKRKKRLYVFMDSSILK</sequence>
<name>A0A016UJH0_9BILA</name>
<protein>
    <recommendedName>
        <fullName evidence="4">SCP domain-containing protein</fullName>
    </recommendedName>
</protein>
<organism evidence="2 3">
    <name type="scientific">Ancylostoma ceylanicum</name>
    <dbReference type="NCBI Taxonomy" id="53326"/>
    <lineage>
        <taxon>Eukaryota</taxon>
        <taxon>Metazoa</taxon>
        <taxon>Ecdysozoa</taxon>
        <taxon>Nematoda</taxon>
        <taxon>Chromadorea</taxon>
        <taxon>Rhabditida</taxon>
        <taxon>Rhabditina</taxon>
        <taxon>Rhabditomorpha</taxon>
        <taxon>Strongyloidea</taxon>
        <taxon>Ancylostomatidae</taxon>
        <taxon>Ancylostomatinae</taxon>
        <taxon>Ancylostoma</taxon>
    </lineage>
</organism>
<dbReference type="Proteomes" id="UP000024635">
    <property type="component" value="Unassembled WGS sequence"/>
</dbReference>
<dbReference type="Pfam" id="PF17641">
    <property type="entry name" value="ASPRs"/>
    <property type="match status" value="1"/>
</dbReference>
<accession>A0A016UJH0</accession>
<dbReference type="EMBL" id="JARK01001375">
    <property type="protein sequence ID" value="EYC14703.1"/>
    <property type="molecule type" value="Genomic_DNA"/>
</dbReference>
<keyword evidence="1" id="KW-0732">Signal</keyword>
<dbReference type="AlphaFoldDB" id="A0A016UJH0"/>
<evidence type="ECO:0008006" key="4">
    <source>
        <dbReference type="Google" id="ProtNLM"/>
    </source>
</evidence>
<keyword evidence="3" id="KW-1185">Reference proteome</keyword>
<feature type="signal peptide" evidence="1">
    <location>
        <begin position="1"/>
        <end position="20"/>
    </location>
</feature>
<dbReference type="OrthoDB" id="5895315at2759"/>
<comment type="caution">
    <text evidence="2">The sequence shown here is derived from an EMBL/GenBank/DDBJ whole genome shotgun (WGS) entry which is preliminary data.</text>
</comment>
<feature type="chain" id="PRO_5001488350" description="SCP domain-containing protein" evidence="1">
    <location>
        <begin position="21"/>
        <end position="158"/>
    </location>
</feature>
<evidence type="ECO:0000256" key="1">
    <source>
        <dbReference type="SAM" id="SignalP"/>
    </source>
</evidence>
<dbReference type="InterPro" id="IPR035109">
    <property type="entry name" value="ASPR"/>
</dbReference>